<dbReference type="EMBL" id="PCWM01000046">
    <property type="protein sequence ID" value="PIR03114.1"/>
    <property type="molecule type" value="Genomic_DNA"/>
</dbReference>
<gene>
    <name evidence="1" type="ORF">COV60_02030</name>
</gene>
<comment type="caution">
    <text evidence="1">The sequence shown here is derived from an EMBL/GenBank/DDBJ whole genome shotgun (WGS) entry which is preliminary data.</text>
</comment>
<sequence length="87" mass="9803">MDDVTISKKEYKSLQKQAEAFRLFATHFFETTLGSAQDVAEDFRNTGLYSDEFLHDLEAGLKHSSYATTSYARSVTQKRSAKLSQSA</sequence>
<evidence type="ECO:0000313" key="2">
    <source>
        <dbReference type="Proteomes" id="UP000229782"/>
    </source>
</evidence>
<dbReference type="AlphaFoldDB" id="A0A2H0N2I0"/>
<reference evidence="1 2" key="1">
    <citation type="submission" date="2017-09" db="EMBL/GenBank/DDBJ databases">
        <title>Depth-based differentiation of microbial function through sediment-hosted aquifers and enrichment of novel symbionts in the deep terrestrial subsurface.</title>
        <authorList>
            <person name="Probst A.J."/>
            <person name="Ladd B."/>
            <person name="Jarett J.K."/>
            <person name="Geller-Mcgrath D.E."/>
            <person name="Sieber C.M."/>
            <person name="Emerson J.B."/>
            <person name="Anantharaman K."/>
            <person name="Thomas B.C."/>
            <person name="Malmstrom R."/>
            <person name="Stieglmeier M."/>
            <person name="Klingl A."/>
            <person name="Woyke T."/>
            <person name="Ryan C.M."/>
            <person name="Banfield J.F."/>
        </authorList>
    </citation>
    <scope>NUCLEOTIDE SEQUENCE [LARGE SCALE GENOMIC DNA]</scope>
    <source>
        <strain evidence="1">CG11_big_fil_rev_8_21_14_0_20_43_7</strain>
    </source>
</reference>
<dbReference type="Proteomes" id="UP000229782">
    <property type="component" value="Unassembled WGS sequence"/>
</dbReference>
<protein>
    <submittedName>
        <fullName evidence="1">Uncharacterized protein</fullName>
    </submittedName>
</protein>
<evidence type="ECO:0000313" key="1">
    <source>
        <dbReference type="EMBL" id="PIR03114.1"/>
    </source>
</evidence>
<accession>A0A2H0N2I0</accession>
<proteinExistence type="predicted"/>
<name>A0A2H0N2I0_9BACT</name>
<organism evidence="1 2">
    <name type="scientific">Candidatus Magasanikbacteria bacterium CG11_big_fil_rev_8_21_14_0_20_43_7</name>
    <dbReference type="NCBI Taxonomy" id="1974654"/>
    <lineage>
        <taxon>Bacteria</taxon>
        <taxon>Candidatus Magasanikiibacteriota</taxon>
    </lineage>
</organism>